<dbReference type="Gene3D" id="3.20.20.70">
    <property type="entry name" value="Aldolase class I"/>
    <property type="match status" value="1"/>
</dbReference>
<evidence type="ECO:0000256" key="5">
    <source>
        <dbReference type="ARBA" id="ARBA00023277"/>
    </source>
</evidence>
<evidence type="ECO:0000256" key="3">
    <source>
        <dbReference type="ARBA" id="ARBA00011233"/>
    </source>
</evidence>
<accession>A0A3R8WXM7</accession>
<evidence type="ECO:0000313" key="7">
    <source>
        <dbReference type="EMBL" id="EMR4590222.1"/>
    </source>
</evidence>
<dbReference type="NCBIfam" id="NF006600">
    <property type="entry name" value="PRK09140.1"/>
    <property type="match status" value="1"/>
</dbReference>
<dbReference type="OrthoDB" id="8590323at2"/>
<proteinExistence type="inferred from homology"/>
<keyword evidence="4 6" id="KW-0456">Lyase</keyword>
<evidence type="ECO:0000256" key="1">
    <source>
        <dbReference type="ARBA" id="ARBA00004761"/>
    </source>
</evidence>
<evidence type="ECO:0000313" key="6">
    <source>
        <dbReference type="EMBL" id="ELR5218035.1"/>
    </source>
</evidence>
<dbReference type="EMBL" id="ABEXCJ050000004">
    <property type="protein sequence ID" value="EMR4590222.1"/>
    <property type="molecule type" value="Genomic_DNA"/>
</dbReference>
<evidence type="ECO:0000256" key="4">
    <source>
        <dbReference type="ARBA" id="ARBA00023239"/>
    </source>
</evidence>
<dbReference type="CDD" id="cd00452">
    <property type="entry name" value="KDPG_aldolase"/>
    <property type="match status" value="1"/>
</dbReference>
<gene>
    <name evidence="7" type="ORF">M0K77_002555</name>
    <name evidence="6" type="ORF">M0K77_RS12775</name>
</gene>
<evidence type="ECO:0000256" key="2">
    <source>
        <dbReference type="ARBA" id="ARBA00006906"/>
    </source>
</evidence>
<comment type="pathway">
    <text evidence="1">Carbohydrate acid metabolism.</text>
</comment>
<comment type="subunit">
    <text evidence="3">Homotrimer.</text>
</comment>
<keyword evidence="5" id="KW-0119">Carbohydrate metabolism</keyword>
<dbReference type="GO" id="GO:0008674">
    <property type="term" value="F:2-dehydro-3-deoxy-6-phosphogalactonate aldolase activity"/>
    <property type="evidence" value="ECO:0007669"/>
    <property type="project" value="UniProtKB-EC"/>
</dbReference>
<dbReference type="InterPro" id="IPR000887">
    <property type="entry name" value="Aldlse_KDPG_KHG"/>
</dbReference>
<dbReference type="RefSeq" id="WP_125891558.1">
    <property type="nucleotide sequence ID" value="NZ_CP096258.1"/>
</dbReference>
<dbReference type="SUPFAM" id="SSF51569">
    <property type="entry name" value="Aldolase"/>
    <property type="match status" value="1"/>
</dbReference>
<protein>
    <submittedName>
        <fullName evidence="6">2-dehydro-3-deoxy-6-phosphogalactonate aldolase</fullName>
        <ecNumber evidence="6">4.1.2.21</ecNumber>
    </submittedName>
</protein>
<name>A0A3R8WXM7_PRORE</name>
<dbReference type="EMBL" id="ABEXCJ040000004">
    <property type="protein sequence ID" value="ELR5218035.1"/>
    <property type="molecule type" value="Genomic_DNA"/>
</dbReference>
<dbReference type="PANTHER" id="PTHR30246">
    <property type="entry name" value="2-KETO-3-DEOXY-6-PHOSPHOGLUCONATE ALDOLASE"/>
    <property type="match status" value="1"/>
</dbReference>
<reference evidence="6" key="1">
    <citation type="submission" date="2023-10" db="EMBL/GenBank/DDBJ databases">
        <authorList>
            <consortium name="Clinical and Environmental Microbiology Branch: Whole genome sequencing antimicrobial resistance pathogens in the healthcare setting"/>
        </authorList>
    </citation>
    <scope>NUCLEOTIDE SEQUENCE</scope>
    <source>
        <strain evidence="6">2020QW-00022</strain>
    </source>
</reference>
<organism evidence="6">
    <name type="scientific">Providencia rettgeri</name>
    <dbReference type="NCBI Taxonomy" id="587"/>
    <lineage>
        <taxon>Bacteria</taxon>
        <taxon>Pseudomonadati</taxon>
        <taxon>Pseudomonadota</taxon>
        <taxon>Gammaproteobacteria</taxon>
        <taxon>Enterobacterales</taxon>
        <taxon>Morganellaceae</taxon>
        <taxon>Providencia</taxon>
    </lineage>
</organism>
<dbReference type="Pfam" id="PF01081">
    <property type="entry name" value="Aldolase"/>
    <property type="match status" value="1"/>
</dbReference>
<dbReference type="AlphaFoldDB" id="A0A3R8WXM7"/>
<dbReference type="EC" id="4.1.2.21" evidence="6"/>
<dbReference type="PANTHER" id="PTHR30246:SF1">
    <property type="entry name" value="2-DEHYDRO-3-DEOXY-6-PHOSPHOGALACTONATE ALDOLASE-RELATED"/>
    <property type="match status" value="1"/>
</dbReference>
<comment type="similarity">
    <text evidence="2">Belongs to the KHG/KDPG aldolase family.</text>
</comment>
<dbReference type="InterPro" id="IPR013785">
    <property type="entry name" value="Aldolase_TIM"/>
</dbReference>
<sequence length="214" mass="23509">MKNGTEFKVNWSNNKYPFIAILRGLTVEHAIPVCRGLINKGIKYIEVPLNTDYAYEVIELLIKEFGNQAIIGAGTVLKTEQVQKIKDIGGEIIISPNLNEDVVRKTKDLQMISCPGVYTVTEAFNAIEYGADILKFYPADMITPKVLSAMLTVLPKTGLYFPVGGISADSNQLNAYIKSGANGFGIGGSLYKPTMSVEEVLKNADELIDAWNNR</sequence>
<comment type="caution">
    <text evidence="6">The sequence shown here is derived from an EMBL/GenBank/DDBJ whole genome shotgun (WGS) entry which is preliminary data.</text>
</comment>